<sequence length="132" mass="15725">MHSWQFTHLSWIGRINSVKMTILSKLLYYFRTLPVRVPPNFFRLVQAKIMRFIWADKHPRVSRTTLFVHRLQAGLGVPNVTNNIIRRARLPHYLCCMLPQTYLSGSCWNYLIVPLLQFRHFYGFPLPCAPWH</sequence>
<dbReference type="PANTHER" id="PTHR31635">
    <property type="entry name" value="REVERSE TRANSCRIPTASE DOMAIN-CONTAINING PROTEIN-RELATED"/>
    <property type="match status" value="1"/>
</dbReference>
<organism evidence="1 2">
    <name type="scientific">Staurois parvus</name>
    <dbReference type="NCBI Taxonomy" id="386267"/>
    <lineage>
        <taxon>Eukaryota</taxon>
        <taxon>Metazoa</taxon>
        <taxon>Chordata</taxon>
        <taxon>Craniata</taxon>
        <taxon>Vertebrata</taxon>
        <taxon>Euteleostomi</taxon>
        <taxon>Amphibia</taxon>
        <taxon>Batrachia</taxon>
        <taxon>Anura</taxon>
        <taxon>Neobatrachia</taxon>
        <taxon>Ranoidea</taxon>
        <taxon>Ranidae</taxon>
        <taxon>Staurois</taxon>
    </lineage>
</organism>
<keyword evidence="2" id="KW-1185">Reference proteome</keyword>
<proteinExistence type="predicted"/>
<reference evidence="1" key="1">
    <citation type="submission" date="2023-05" db="EMBL/GenBank/DDBJ databases">
        <authorList>
            <person name="Stuckert A."/>
        </authorList>
    </citation>
    <scope>NUCLEOTIDE SEQUENCE</scope>
</reference>
<dbReference type="EMBL" id="CATNWA010017196">
    <property type="protein sequence ID" value="CAI9598733.1"/>
    <property type="molecule type" value="Genomic_DNA"/>
</dbReference>
<dbReference type="Proteomes" id="UP001162483">
    <property type="component" value="Unassembled WGS sequence"/>
</dbReference>
<comment type="caution">
    <text evidence="1">The sequence shown here is derived from an EMBL/GenBank/DDBJ whole genome shotgun (WGS) entry which is preliminary data.</text>
</comment>
<dbReference type="PANTHER" id="PTHR31635:SF196">
    <property type="entry name" value="REVERSE TRANSCRIPTASE DOMAIN-CONTAINING PROTEIN-RELATED"/>
    <property type="match status" value="1"/>
</dbReference>
<name>A0ABN9FQE9_9NEOB</name>
<gene>
    <name evidence="1" type="ORF">SPARVUS_LOCUS12441317</name>
</gene>
<accession>A0ABN9FQE9</accession>
<evidence type="ECO:0008006" key="3">
    <source>
        <dbReference type="Google" id="ProtNLM"/>
    </source>
</evidence>
<evidence type="ECO:0000313" key="2">
    <source>
        <dbReference type="Proteomes" id="UP001162483"/>
    </source>
</evidence>
<protein>
    <recommendedName>
        <fullName evidence="3">Reverse transcriptase</fullName>
    </recommendedName>
</protein>
<evidence type="ECO:0000313" key="1">
    <source>
        <dbReference type="EMBL" id="CAI9598733.1"/>
    </source>
</evidence>